<evidence type="ECO:0000259" key="2">
    <source>
        <dbReference type="Pfam" id="PF18075"/>
    </source>
</evidence>
<name>A0A840VTZ4_9ACTN</name>
<organism evidence="3 4">
    <name type="scientific">Micromonospora parathelypteridis</name>
    <dbReference type="NCBI Taxonomy" id="1839617"/>
    <lineage>
        <taxon>Bacteria</taxon>
        <taxon>Bacillati</taxon>
        <taxon>Actinomycetota</taxon>
        <taxon>Actinomycetes</taxon>
        <taxon>Micromonosporales</taxon>
        <taxon>Micromonosporaceae</taxon>
        <taxon>Micromonospora</taxon>
    </lineage>
</organism>
<dbReference type="EMBL" id="JACHDP010000001">
    <property type="protein sequence ID" value="MBB5476040.1"/>
    <property type="molecule type" value="Genomic_DNA"/>
</dbReference>
<accession>A0A840VTZ4</accession>
<dbReference type="GO" id="GO:0051301">
    <property type="term" value="P:cell division"/>
    <property type="evidence" value="ECO:0007669"/>
    <property type="project" value="UniProtKB-KW"/>
</dbReference>
<keyword evidence="1" id="KW-0472">Membrane</keyword>
<keyword evidence="1" id="KW-1133">Transmembrane helix</keyword>
<evidence type="ECO:0000313" key="3">
    <source>
        <dbReference type="EMBL" id="MBB5476040.1"/>
    </source>
</evidence>
<evidence type="ECO:0000256" key="1">
    <source>
        <dbReference type="SAM" id="Phobius"/>
    </source>
</evidence>
<dbReference type="AlphaFoldDB" id="A0A840VTZ4"/>
<dbReference type="Proteomes" id="UP000586947">
    <property type="component" value="Unassembled WGS sequence"/>
</dbReference>
<proteinExistence type="predicted"/>
<keyword evidence="4" id="KW-1185">Reference proteome</keyword>
<sequence>MPEPPAPRKRQWIPLVIVGGVAAIVGALAATAVTLAVTRPQPHEYAVNVFLERDATPEQKAAVESALDALEPVERKFESREQAWENYRKLFKDRPDLLEAGSLEAMPESFRLRTKGRVFDCAVLVPVRDLAGVDEIQVLKRPTEDEAGAEIACG</sequence>
<comment type="caution">
    <text evidence="3">The sequence shown here is derived from an EMBL/GenBank/DDBJ whole genome shotgun (WGS) entry which is preliminary data.</text>
</comment>
<protein>
    <submittedName>
        <fullName evidence="3">Cell division transport system permease protein</fullName>
    </submittedName>
</protein>
<keyword evidence="3" id="KW-0132">Cell division</keyword>
<reference evidence="3 4" key="1">
    <citation type="submission" date="2020-08" db="EMBL/GenBank/DDBJ databases">
        <title>Sequencing the genomes of 1000 actinobacteria strains.</title>
        <authorList>
            <person name="Klenk H.-P."/>
        </authorList>
    </citation>
    <scope>NUCLEOTIDE SEQUENCE [LARGE SCALE GENOMIC DNA]</scope>
    <source>
        <strain evidence="3 4">DSM 103125</strain>
    </source>
</reference>
<dbReference type="InterPro" id="IPR040690">
    <property type="entry name" value="FtsX_ECD"/>
</dbReference>
<evidence type="ECO:0000313" key="4">
    <source>
        <dbReference type="Proteomes" id="UP000586947"/>
    </source>
</evidence>
<gene>
    <name evidence="3" type="ORF">HNR20_000545</name>
</gene>
<dbReference type="Gene3D" id="3.30.70.3040">
    <property type="match status" value="1"/>
</dbReference>
<feature type="domain" description="FtsX extracellular" evidence="2">
    <location>
        <begin position="46"/>
        <end position="136"/>
    </location>
</feature>
<dbReference type="Pfam" id="PF18075">
    <property type="entry name" value="FtsX_ECD"/>
    <property type="match status" value="1"/>
</dbReference>
<keyword evidence="3" id="KW-0131">Cell cycle</keyword>
<keyword evidence="1" id="KW-0812">Transmembrane</keyword>
<dbReference type="RefSeq" id="WP_184176182.1">
    <property type="nucleotide sequence ID" value="NZ_BMNF01000008.1"/>
</dbReference>
<feature type="transmembrane region" description="Helical" evidence="1">
    <location>
        <begin position="12"/>
        <end position="37"/>
    </location>
</feature>